<dbReference type="RefSeq" id="YP_009301253.1">
    <property type="nucleotide sequence ID" value="NC_031230.1"/>
</dbReference>
<dbReference type="GeneID" id="29125161"/>
<dbReference type="Proteomes" id="UP000201371">
    <property type="component" value="Segment"/>
</dbReference>
<evidence type="ECO:0000313" key="1">
    <source>
        <dbReference type="EMBL" id="AMS02743.1"/>
    </source>
</evidence>
<reference evidence="2" key="1">
    <citation type="submission" date="2016-03" db="EMBL/GenBank/DDBJ databases">
        <authorList>
            <person name="Ploux O."/>
        </authorList>
    </citation>
    <scope>NUCLEOTIDE SEQUENCE [LARGE SCALE GENOMIC DNA]</scope>
</reference>
<accession>A0A142K9G0</accession>
<gene>
    <name evidence="1" type="primary">199</name>
    <name evidence="1" type="ORF">SEA_YVONNETASTIC_199</name>
</gene>
<sequence>MARTLYSQQKANLTRATRVSDPVKRFSAVVSATRKAIQQWESAAEPFTGAWPDDWSRWNRALDDAWWACRDAYVSGSIDSMPEHVSIDDLAGAL</sequence>
<protein>
    <submittedName>
        <fullName evidence="1">Uncharacterized protein</fullName>
    </submittedName>
</protein>
<keyword evidence="2" id="KW-1185">Reference proteome</keyword>
<evidence type="ECO:0000313" key="2">
    <source>
        <dbReference type="Proteomes" id="UP000201371"/>
    </source>
</evidence>
<organism evidence="1 2">
    <name type="scientific">Gordonia phage Yvonnetastic</name>
    <dbReference type="NCBI Taxonomy" id="1821566"/>
    <lineage>
        <taxon>Viruses</taxon>
        <taxon>Duplodnaviria</taxon>
        <taxon>Heunggongvirae</taxon>
        <taxon>Uroviricota</taxon>
        <taxon>Caudoviricetes</taxon>
        <taxon>Yvonnevirus</taxon>
        <taxon>Yvonnevirus yvonnetastic</taxon>
        <taxon>Gordonia virus Yvonnetastic</taxon>
    </lineage>
</organism>
<dbReference type="EMBL" id="KU963248">
    <property type="protein sequence ID" value="AMS02743.1"/>
    <property type="molecule type" value="Genomic_DNA"/>
</dbReference>
<dbReference type="KEGG" id="vg:29125161"/>
<proteinExistence type="predicted"/>
<name>A0A142K9G0_9CAUD</name>